<reference evidence="1" key="1">
    <citation type="submission" date="2022-06" db="EMBL/GenBank/DDBJ databases">
        <title>Phylogenomic reconstructions and comparative analyses of Kickxellomycotina fungi.</title>
        <authorList>
            <person name="Reynolds N.K."/>
            <person name="Stajich J.E."/>
            <person name="Barry K."/>
            <person name="Grigoriev I.V."/>
            <person name="Crous P."/>
            <person name="Smith M.E."/>
        </authorList>
    </citation>
    <scope>NUCLEOTIDE SEQUENCE</scope>
    <source>
        <strain evidence="1">RSA 2271</strain>
    </source>
</reference>
<evidence type="ECO:0000313" key="2">
    <source>
        <dbReference type="Proteomes" id="UP001145114"/>
    </source>
</evidence>
<evidence type="ECO:0000313" key="1">
    <source>
        <dbReference type="EMBL" id="KAJ1679602.1"/>
    </source>
</evidence>
<gene>
    <name evidence="1" type="ORF">EV182_001709</name>
</gene>
<keyword evidence="2" id="KW-1185">Reference proteome</keyword>
<dbReference type="EMBL" id="JAMZIH010000280">
    <property type="protein sequence ID" value="KAJ1679602.1"/>
    <property type="molecule type" value="Genomic_DNA"/>
</dbReference>
<protein>
    <submittedName>
        <fullName evidence="1">Uncharacterized protein</fullName>
    </submittedName>
</protein>
<comment type="caution">
    <text evidence="1">The sequence shown here is derived from an EMBL/GenBank/DDBJ whole genome shotgun (WGS) entry which is preliminary data.</text>
</comment>
<organism evidence="1 2">
    <name type="scientific">Spiromyces aspiralis</name>
    <dbReference type="NCBI Taxonomy" id="68401"/>
    <lineage>
        <taxon>Eukaryota</taxon>
        <taxon>Fungi</taxon>
        <taxon>Fungi incertae sedis</taxon>
        <taxon>Zoopagomycota</taxon>
        <taxon>Kickxellomycotina</taxon>
        <taxon>Kickxellomycetes</taxon>
        <taxon>Kickxellales</taxon>
        <taxon>Kickxellaceae</taxon>
        <taxon>Spiromyces</taxon>
    </lineage>
</organism>
<name>A0ACC1HWJ5_9FUNG</name>
<dbReference type="Proteomes" id="UP001145114">
    <property type="component" value="Unassembled WGS sequence"/>
</dbReference>
<proteinExistence type="predicted"/>
<accession>A0ACC1HWJ5</accession>
<sequence length="313" mass="35616">MPDITHEFERCVELAWQRRAETEAERGGSDTGTTTVEKPAQKPTPPDLTKPKHDMYLQNSYLVARQLDVLYQTIRAITPAYLNLGSISQSAGRLRPDSITSKRDASGTSAIAQLSGLMGRWLRLGKRRLTSNECEDIDGEIKNSVRQLLAQIQELEEFSKQLTQKAQIEGQSDAKALLKRLVGAFDPRNLSGLRSAGVVSHYEIQAAHRSAVTWWLSHRLMEVNKLHAKMQRIRLGQKMEREIRAEEARRMSKREEEGNGRRGSQYMSHLNSLGEQEKEEGFIHQLSEQEQKQLQVENETVLKELDSTLDQVK</sequence>